<protein>
    <submittedName>
        <fullName evidence="13">Vitamin K epoxide reductase family protein</fullName>
    </submittedName>
</protein>
<feature type="transmembrane region" description="Helical" evidence="11">
    <location>
        <begin position="88"/>
        <end position="109"/>
    </location>
</feature>
<evidence type="ECO:0000256" key="7">
    <source>
        <dbReference type="ARBA" id="ARBA00023136"/>
    </source>
</evidence>
<feature type="transmembrane region" description="Helical" evidence="11">
    <location>
        <begin position="152"/>
        <end position="172"/>
    </location>
</feature>
<dbReference type="InterPro" id="IPR036249">
    <property type="entry name" value="Thioredoxin-like_sf"/>
</dbReference>
<dbReference type="Proteomes" id="UP000322214">
    <property type="component" value="Chromosome"/>
</dbReference>
<keyword evidence="7 11" id="KW-0472">Membrane</keyword>
<evidence type="ECO:0000256" key="11">
    <source>
        <dbReference type="SAM" id="Phobius"/>
    </source>
</evidence>
<comment type="subcellular location">
    <subcellularLocation>
        <location evidence="1">Membrane</location>
        <topology evidence="1">Multi-pass membrane protein</topology>
    </subcellularLocation>
</comment>
<evidence type="ECO:0000256" key="10">
    <source>
        <dbReference type="SAM" id="MobiDB-lite"/>
    </source>
</evidence>
<dbReference type="GO" id="GO:0016491">
    <property type="term" value="F:oxidoreductase activity"/>
    <property type="evidence" value="ECO:0007669"/>
    <property type="project" value="UniProtKB-KW"/>
</dbReference>
<dbReference type="SMART" id="SM00756">
    <property type="entry name" value="VKc"/>
    <property type="match status" value="1"/>
</dbReference>
<dbReference type="CDD" id="cd10546">
    <property type="entry name" value="VKOR"/>
    <property type="match status" value="1"/>
</dbReference>
<evidence type="ECO:0000256" key="5">
    <source>
        <dbReference type="ARBA" id="ARBA00022989"/>
    </source>
</evidence>
<keyword evidence="9" id="KW-0676">Redox-active center</keyword>
<feature type="transmembrane region" description="Helical" evidence="11">
    <location>
        <begin position="121"/>
        <end position="146"/>
    </location>
</feature>
<dbReference type="SUPFAM" id="SSF52833">
    <property type="entry name" value="Thioredoxin-like"/>
    <property type="match status" value="1"/>
</dbReference>
<feature type="transmembrane region" description="Helical" evidence="11">
    <location>
        <begin position="36"/>
        <end position="57"/>
    </location>
</feature>
<dbReference type="Gene3D" id="1.20.1440.130">
    <property type="entry name" value="VKOR domain"/>
    <property type="match status" value="1"/>
</dbReference>
<dbReference type="OrthoDB" id="9780147at2"/>
<keyword evidence="3 11" id="KW-0812">Transmembrane</keyword>
<feature type="region of interest" description="Disordered" evidence="10">
    <location>
        <begin position="248"/>
        <end position="286"/>
    </location>
</feature>
<evidence type="ECO:0000256" key="4">
    <source>
        <dbReference type="ARBA" id="ARBA00022719"/>
    </source>
</evidence>
<feature type="transmembrane region" description="Helical" evidence="11">
    <location>
        <begin position="179"/>
        <end position="199"/>
    </location>
</feature>
<evidence type="ECO:0000256" key="9">
    <source>
        <dbReference type="ARBA" id="ARBA00023284"/>
    </source>
</evidence>
<keyword evidence="6" id="KW-0560">Oxidoreductase</keyword>
<dbReference type="KEGG" id="mff:MFFC18_11400"/>
<evidence type="ECO:0000256" key="6">
    <source>
        <dbReference type="ARBA" id="ARBA00023002"/>
    </source>
</evidence>
<dbReference type="PANTHER" id="PTHR34573">
    <property type="entry name" value="VKC DOMAIN-CONTAINING PROTEIN"/>
    <property type="match status" value="1"/>
</dbReference>
<feature type="domain" description="Vitamin K epoxide reductase" evidence="12">
    <location>
        <begin position="34"/>
        <end position="174"/>
    </location>
</feature>
<comment type="similarity">
    <text evidence="2">Belongs to the VKOR family.</text>
</comment>
<dbReference type="InterPro" id="IPR012932">
    <property type="entry name" value="VKOR"/>
</dbReference>
<gene>
    <name evidence="13" type="ORF">MFFC18_11400</name>
</gene>
<keyword evidence="4" id="KW-0874">Quinone</keyword>
<dbReference type="PANTHER" id="PTHR34573:SF1">
    <property type="entry name" value="VITAMIN K EPOXIDE REDUCTASE DOMAIN-CONTAINING PROTEIN"/>
    <property type="match status" value="1"/>
</dbReference>
<dbReference type="Pfam" id="PF07884">
    <property type="entry name" value="VKOR"/>
    <property type="match status" value="1"/>
</dbReference>
<feature type="compositionally biased region" description="Acidic residues" evidence="10">
    <location>
        <begin position="250"/>
        <end position="285"/>
    </location>
</feature>
<dbReference type="GO" id="GO:0016020">
    <property type="term" value="C:membrane"/>
    <property type="evidence" value="ECO:0007669"/>
    <property type="project" value="UniProtKB-SubCell"/>
</dbReference>
<evidence type="ECO:0000256" key="1">
    <source>
        <dbReference type="ARBA" id="ARBA00004141"/>
    </source>
</evidence>
<evidence type="ECO:0000313" key="13">
    <source>
        <dbReference type="EMBL" id="QEG21285.1"/>
    </source>
</evidence>
<evidence type="ECO:0000259" key="12">
    <source>
        <dbReference type="SMART" id="SM00756"/>
    </source>
</evidence>
<dbReference type="Gene3D" id="3.40.30.10">
    <property type="entry name" value="Glutaredoxin"/>
    <property type="match status" value="1"/>
</dbReference>
<dbReference type="RefSeq" id="WP_075081711.1">
    <property type="nucleotide sequence ID" value="NZ_CP042912.1"/>
</dbReference>
<sequence length="561" mass="60667">MSSISKDVLKTIEAVSGDGNNRVRVEFRRFSLPSNWFVAALAIPMLTALAISSYLTYVSVTASEIAGCTGGQLFDCAHVIYSKWSKVFGIPVSAMALGTYVAMIVAASVTCMKKLSSPVRLMAWSAVTGLAIAAALAALYFIYLQVFVLEHLCPWCLGAHACGLLIATAVLVSRTRIALPPLAAVSSLAAAGLAVMIGVQVNSEEVQMYETIDYVPTANAASGDDSTFAVAPEDFENAPVDDGMMLLPPGDDDLFMPPMDEEFEDEEDDSIETPSEDTSESDDDVAAVQVSQLRSLAKSGVDAACQLAAVRSPLASLMILQQSSQQEKEEASEADADADSEQDDADDQADSEDQNDAEAKKKPKQEKPEPRIVEFMGRKLNAHQWPVDGSPTAKYVFVEMFDYTCSHCRSTSEAIFKVKERMGDDLAVVVLPVPMNSRCNGAIKVDHLAHAEACEISTLAIAVWRCDPAKFSEFHKWLLDGKDAPSFAEALAKANEMVGEERLDKERKKKTAGAYVQRHCMMYKMLNGGAVPKLLFPKQAVQGAFTGVDALENLIKEQAGR</sequence>
<dbReference type="EMBL" id="CP042912">
    <property type="protein sequence ID" value="QEG21285.1"/>
    <property type="molecule type" value="Genomic_DNA"/>
</dbReference>
<feature type="region of interest" description="Disordered" evidence="10">
    <location>
        <begin position="321"/>
        <end position="372"/>
    </location>
</feature>
<dbReference type="GO" id="GO:0048038">
    <property type="term" value="F:quinone binding"/>
    <property type="evidence" value="ECO:0007669"/>
    <property type="project" value="UniProtKB-KW"/>
</dbReference>
<keyword evidence="5 11" id="KW-1133">Transmembrane helix</keyword>
<evidence type="ECO:0000256" key="2">
    <source>
        <dbReference type="ARBA" id="ARBA00006214"/>
    </source>
</evidence>
<dbReference type="STRING" id="980251.GCA_001642875_01800"/>
<accession>A0A5B9P7V6</accession>
<feature type="compositionally biased region" description="Acidic residues" evidence="10">
    <location>
        <begin position="332"/>
        <end position="356"/>
    </location>
</feature>
<organism evidence="13 14">
    <name type="scientific">Mariniblastus fucicola</name>
    <dbReference type="NCBI Taxonomy" id="980251"/>
    <lineage>
        <taxon>Bacteria</taxon>
        <taxon>Pseudomonadati</taxon>
        <taxon>Planctomycetota</taxon>
        <taxon>Planctomycetia</taxon>
        <taxon>Pirellulales</taxon>
        <taxon>Pirellulaceae</taxon>
        <taxon>Mariniblastus</taxon>
    </lineage>
</organism>
<feature type="compositionally biased region" description="Basic and acidic residues" evidence="10">
    <location>
        <begin position="357"/>
        <end position="372"/>
    </location>
</feature>
<proteinExistence type="inferred from homology"/>
<reference evidence="13 14" key="1">
    <citation type="submission" date="2019-08" db="EMBL/GenBank/DDBJ databases">
        <title>Deep-cultivation of Planctomycetes and their phenomic and genomic characterization uncovers novel biology.</title>
        <authorList>
            <person name="Wiegand S."/>
            <person name="Jogler M."/>
            <person name="Boedeker C."/>
            <person name="Pinto D."/>
            <person name="Vollmers J."/>
            <person name="Rivas-Marin E."/>
            <person name="Kohn T."/>
            <person name="Peeters S.H."/>
            <person name="Heuer A."/>
            <person name="Rast P."/>
            <person name="Oberbeckmann S."/>
            <person name="Bunk B."/>
            <person name="Jeske O."/>
            <person name="Meyerdierks A."/>
            <person name="Storesund J.E."/>
            <person name="Kallscheuer N."/>
            <person name="Luecker S."/>
            <person name="Lage O.M."/>
            <person name="Pohl T."/>
            <person name="Merkel B.J."/>
            <person name="Hornburger P."/>
            <person name="Mueller R.-W."/>
            <person name="Bruemmer F."/>
            <person name="Labrenz M."/>
            <person name="Spormann A.M."/>
            <person name="Op den Camp H."/>
            <person name="Overmann J."/>
            <person name="Amann R."/>
            <person name="Jetten M.S.M."/>
            <person name="Mascher T."/>
            <person name="Medema M.H."/>
            <person name="Devos D.P."/>
            <person name="Kaster A.-K."/>
            <person name="Ovreas L."/>
            <person name="Rohde M."/>
            <person name="Galperin M.Y."/>
            <person name="Jogler C."/>
        </authorList>
    </citation>
    <scope>NUCLEOTIDE SEQUENCE [LARGE SCALE GENOMIC DNA]</scope>
    <source>
        <strain evidence="13 14">FC18</strain>
    </source>
</reference>
<evidence type="ECO:0000256" key="8">
    <source>
        <dbReference type="ARBA" id="ARBA00023157"/>
    </source>
</evidence>
<dbReference type="AlphaFoldDB" id="A0A5B9P7V6"/>
<evidence type="ECO:0000313" key="14">
    <source>
        <dbReference type="Proteomes" id="UP000322214"/>
    </source>
</evidence>
<dbReference type="InterPro" id="IPR038354">
    <property type="entry name" value="VKOR_sf"/>
</dbReference>
<keyword evidence="8" id="KW-1015">Disulfide bond</keyword>
<evidence type="ECO:0000256" key="3">
    <source>
        <dbReference type="ARBA" id="ARBA00022692"/>
    </source>
</evidence>
<keyword evidence="14" id="KW-1185">Reference proteome</keyword>
<name>A0A5B9P7V6_9BACT</name>